<evidence type="ECO:0000313" key="2">
    <source>
        <dbReference type="Proteomes" id="UP000076480"/>
    </source>
</evidence>
<sequence>MIRDMNPELVERQTQLALWLLVHAPQHKTLTDLKDYMETDEETLRHDLNWISKFLYPYKIVVDPTNDQKVGAVGHESNIIRAILDLLKTEVVPGKFTTNFSVTDGELETYLTKRIDALTDVMTLSDDAKQKLYLYLWTIGMRYRFGNVKRPGLAAYFTPAQLALIAEQKESHPWSQKTVDGLDKLLPDNVDLPIIEDYLLTLRVWLYTH</sequence>
<evidence type="ECO:0008006" key="3">
    <source>
        <dbReference type="Google" id="ProtNLM"/>
    </source>
</evidence>
<dbReference type="RefSeq" id="WP_063285524.1">
    <property type="nucleotide sequence ID" value="NZ_JYDC01000058.1"/>
</dbReference>
<dbReference type="OrthoDB" id="2283193at2"/>
<dbReference type="AlphaFoldDB" id="A0A166GGW5"/>
<reference evidence="1 2" key="1">
    <citation type="submission" date="2015-02" db="EMBL/GenBank/DDBJ databases">
        <title>Draft genome sequence of Lactobacillus collinoides CUPV2371 isolated from a natural cider, the first genome sequence of a strain of this species.</title>
        <authorList>
            <person name="Puertas A.I."/>
            <person name="Spano G."/>
            <person name="Capozzi V."/>
            <person name="Lamontanara A."/>
            <person name="Orru L."/>
            <person name="Duenas M.T."/>
        </authorList>
    </citation>
    <scope>NUCLEOTIDE SEQUENCE [LARGE SCALE GENOMIC DNA]</scope>
    <source>
        <strain evidence="1 2">237</strain>
    </source>
</reference>
<comment type="caution">
    <text evidence="1">The sequence shown here is derived from an EMBL/GenBank/DDBJ whole genome shotgun (WGS) entry which is preliminary data.</text>
</comment>
<organism evidence="1 2">
    <name type="scientific">Secundilactobacillus collinoides</name>
    <name type="common">Lactobacillus collinoides</name>
    <dbReference type="NCBI Taxonomy" id="33960"/>
    <lineage>
        <taxon>Bacteria</taxon>
        <taxon>Bacillati</taxon>
        <taxon>Bacillota</taxon>
        <taxon>Bacilli</taxon>
        <taxon>Lactobacillales</taxon>
        <taxon>Lactobacillaceae</taxon>
        <taxon>Secundilactobacillus</taxon>
    </lineage>
</organism>
<dbReference type="Proteomes" id="UP000076480">
    <property type="component" value="Unassembled WGS sequence"/>
</dbReference>
<gene>
    <name evidence="1" type="ORF">TY91_11170</name>
</gene>
<proteinExistence type="predicted"/>
<protein>
    <recommendedName>
        <fullName evidence="3">Mga helix-turn-helix domain-containing protein</fullName>
    </recommendedName>
</protein>
<evidence type="ECO:0000313" key="1">
    <source>
        <dbReference type="EMBL" id="KZL38950.1"/>
    </source>
</evidence>
<dbReference type="PATRIC" id="fig|33960.6.peg.2856"/>
<name>A0A166GGW5_SECCO</name>
<dbReference type="EMBL" id="JYDC01000058">
    <property type="protein sequence ID" value="KZL38950.1"/>
    <property type="molecule type" value="Genomic_DNA"/>
</dbReference>
<accession>A0A166GGW5</accession>
<keyword evidence="2" id="KW-1185">Reference proteome</keyword>